<keyword evidence="20" id="KW-1185">Reference proteome</keyword>
<dbReference type="FunFam" id="1.20.245.10:FF:000002">
    <property type="entry name" value="Lipoxygenase"/>
    <property type="match status" value="1"/>
</dbReference>
<dbReference type="AlphaFoldDB" id="A0AAV6MBR7"/>
<dbReference type="GO" id="GO:0005737">
    <property type="term" value="C:cytoplasm"/>
    <property type="evidence" value="ECO:0007669"/>
    <property type="project" value="UniProtKB-SubCell"/>
</dbReference>
<feature type="chain" id="PRO_5043697662" evidence="16">
    <location>
        <begin position="23"/>
        <end position="963"/>
    </location>
</feature>
<dbReference type="EMBL" id="JAGKQH010000015">
    <property type="protein sequence ID" value="KAG6579062.1"/>
    <property type="molecule type" value="Genomic_DNA"/>
</dbReference>
<dbReference type="Pfam" id="PF01477">
    <property type="entry name" value="PLAT"/>
    <property type="match status" value="1"/>
</dbReference>
<dbReference type="Pfam" id="PF00732">
    <property type="entry name" value="GMC_oxred_N"/>
    <property type="match status" value="1"/>
</dbReference>
<evidence type="ECO:0000256" key="3">
    <source>
        <dbReference type="ARBA" id="ARBA00009419"/>
    </source>
</evidence>
<keyword evidence="5" id="KW-0444">Lipid biosynthesis</keyword>
<keyword evidence="12" id="KW-0443">Lipid metabolism</keyword>
<feature type="region of interest" description="Disordered" evidence="15">
    <location>
        <begin position="380"/>
        <end position="416"/>
    </location>
</feature>
<dbReference type="GO" id="GO:0031408">
    <property type="term" value="P:oxylipin biosynthetic process"/>
    <property type="evidence" value="ECO:0007669"/>
    <property type="project" value="UniProtKB-KW"/>
</dbReference>
<comment type="caution">
    <text evidence="19">The sequence shown here is derived from an EMBL/GenBank/DDBJ whole genome shotgun (WGS) entry which is preliminary data.</text>
</comment>
<evidence type="ECO:0000256" key="13">
    <source>
        <dbReference type="ARBA" id="ARBA00023160"/>
    </source>
</evidence>
<dbReference type="PROSITE" id="PS51393">
    <property type="entry name" value="LIPOXYGENASE_3"/>
    <property type="match status" value="1"/>
</dbReference>
<dbReference type="InterPro" id="IPR000907">
    <property type="entry name" value="LipOase"/>
</dbReference>
<dbReference type="InterPro" id="IPR000172">
    <property type="entry name" value="GMC_OxRdtase_N"/>
</dbReference>
<dbReference type="PANTHER" id="PTHR11771">
    <property type="entry name" value="LIPOXYGENASE"/>
    <property type="match status" value="1"/>
</dbReference>
<evidence type="ECO:0000256" key="15">
    <source>
        <dbReference type="SAM" id="MobiDB-lite"/>
    </source>
</evidence>
<evidence type="ECO:0000313" key="19">
    <source>
        <dbReference type="EMBL" id="KAG6579062.1"/>
    </source>
</evidence>
<proteinExistence type="inferred from homology"/>
<keyword evidence="11" id="KW-0408">Iron</keyword>
<dbReference type="PROSITE" id="PS50095">
    <property type="entry name" value="PLAT"/>
    <property type="match status" value="1"/>
</dbReference>
<evidence type="ECO:0000256" key="1">
    <source>
        <dbReference type="ARBA" id="ARBA00001962"/>
    </source>
</evidence>
<feature type="domain" description="Lipoxygenase" evidence="18">
    <location>
        <begin position="334"/>
        <end position="963"/>
    </location>
</feature>
<comment type="similarity">
    <text evidence="3">Belongs to the lipoxygenase family.</text>
</comment>
<dbReference type="GO" id="GO:0006633">
    <property type="term" value="P:fatty acid biosynthetic process"/>
    <property type="evidence" value="ECO:0007669"/>
    <property type="project" value="UniProtKB-KW"/>
</dbReference>
<feature type="non-terminal residue" evidence="19">
    <location>
        <position position="1"/>
    </location>
</feature>
<accession>A0AAV6MBR7</accession>
<evidence type="ECO:0000256" key="4">
    <source>
        <dbReference type="ARBA" id="ARBA00022490"/>
    </source>
</evidence>
<reference evidence="19 20" key="1">
    <citation type="journal article" date="2021" name="Hortic Res">
        <title>The domestication of Cucurbita argyrosperma as revealed by the genome of its wild relative.</title>
        <authorList>
            <person name="Barrera-Redondo J."/>
            <person name="Sanchez-de la Vega G."/>
            <person name="Aguirre-Liguori J.A."/>
            <person name="Castellanos-Morales G."/>
            <person name="Gutierrez-Guerrero Y.T."/>
            <person name="Aguirre-Dugua X."/>
            <person name="Aguirre-Planter E."/>
            <person name="Tenaillon M.I."/>
            <person name="Lira-Saade R."/>
            <person name="Eguiarte L.E."/>
        </authorList>
    </citation>
    <scope>NUCLEOTIDE SEQUENCE [LARGE SCALE GENOMIC DNA]</scope>
    <source>
        <strain evidence="19">JBR-2021</strain>
    </source>
</reference>
<dbReference type="PROSITE" id="PS00624">
    <property type="entry name" value="GMC_OXRED_2"/>
    <property type="match status" value="1"/>
</dbReference>
<keyword evidence="8" id="KW-0276">Fatty acid metabolism</keyword>
<evidence type="ECO:0000256" key="7">
    <source>
        <dbReference type="ARBA" id="ARBA00022767"/>
    </source>
</evidence>
<organism evidence="19 20">
    <name type="scientific">Cucurbita argyrosperma subsp. sororia</name>
    <dbReference type="NCBI Taxonomy" id="37648"/>
    <lineage>
        <taxon>Eukaryota</taxon>
        <taxon>Viridiplantae</taxon>
        <taxon>Streptophyta</taxon>
        <taxon>Embryophyta</taxon>
        <taxon>Tracheophyta</taxon>
        <taxon>Spermatophyta</taxon>
        <taxon>Magnoliopsida</taxon>
        <taxon>eudicotyledons</taxon>
        <taxon>Gunneridae</taxon>
        <taxon>Pentapetalae</taxon>
        <taxon>rosids</taxon>
        <taxon>fabids</taxon>
        <taxon>Cucurbitales</taxon>
        <taxon>Cucurbitaceae</taxon>
        <taxon>Cucurbiteae</taxon>
        <taxon>Cucurbita</taxon>
    </lineage>
</organism>
<keyword evidence="4" id="KW-0963">Cytoplasm</keyword>
<dbReference type="GO" id="GO:0005506">
    <property type="term" value="F:iron ion binding"/>
    <property type="evidence" value="ECO:0007669"/>
    <property type="project" value="UniProtKB-ARBA"/>
</dbReference>
<comment type="subcellular location">
    <subcellularLocation>
        <location evidence="2">Cytoplasm</location>
    </subcellularLocation>
</comment>
<dbReference type="GO" id="GO:0050660">
    <property type="term" value="F:flavin adenine dinucleotide binding"/>
    <property type="evidence" value="ECO:0007669"/>
    <property type="project" value="InterPro"/>
</dbReference>
<dbReference type="InterPro" id="IPR020833">
    <property type="entry name" value="LipOase_Fe_BS"/>
</dbReference>
<dbReference type="GO" id="GO:0016702">
    <property type="term" value="F:oxidoreductase activity, acting on single donors with incorporation of molecular oxygen, incorporation of two atoms of oxygen"/>
    <property type="evidence" value="ECO:0007669"/>
    <property type="project" value="InterPro"/>
</dbReference>
<keyword evidence="6" id="KW-0479">Metal-binding</keyword>
<dbReference type="InterPro" id="IPR013819">
    <property type="entry name" value="LipOase_C"/>
</dbReference>
<sequence length="963" mass="110098">MAIALPLIFISFFLVRVLSSHAIPNQDESYMKLVHDATDLPENEEYDYIIIGGGTAGCPLAATLSSKYSVLVLERGSEPNKYPSVLKEEGLMNVFAEEDDGQNPFQRFMTEDDLSAIGVSYSDSKGNTHTAFIRKKGEIILSAGAIGSPQLLLLSGVGSKSHLSSLKLPVVLDQPDVGEFMSDNPRFTAAIVLPFPLSYFILFTVPVKLRPRETFDQGGIAVILTRLKDRQNVSFQLISCMNGDPSNGMQGKVGKEHLMEIGGVENEGLIRFDWDEEIGYPGAMLVTNYNHSSKFFLKSITLHIPYWGNIHFNCNSWIQPKNYVHHRIFFLNKAYLPDQTPRVLQKYREDELVKMRGDGKQKRQSWENIYDYDVYNDISDPDSNSTNNRPILGGSREYPYPRRGRTGRPRSRKDDRYETEPFIEDIYVPSDERFSDLKESDFVFHQVKSAYRFMKGDQFGWRTDEEFAREMLAGANPMIIRRLQEFPPTSKLDPNVYGDQTSKITKEHIINSLDGLTVDQAIAKNKLYILDHHDLVIPYLKRINATSRKTYATRTVLFLKQDGTLKPLAVELSLPHPQGYELGAISRTLLPHQVKVGEALWQLAKAYVSVNDSGHHQLVSHWLNTHAVIEPFVIATNRQLSVLHPIHKLLVPHFRYTMKINSLARANLINANGIVEKTQYPSKYSMEMSLFAYRSWNFTQQALPADLIQRGVAIEDSSAPHGLRLLIADYPYAVDGLDIWAAIKTWVLEYCSLYYENDEMIRNDQELQSWWKEVRERGHEDKKDEPWWPRMESFEELINSCTIIIWISSALHAAVNFGQYPYGGFLPNRPSLSKRFLPEEGTSEYLELQSDPEKVFMKTITSELPEVDILNISTIQFLSTHSQDESYLGERSDPYWTFDQEALNAFERFKKRLAEIEIMIAERNQNFTLKNRVGRPMSMAYTLLLPTSKDGITMRGIPNSISI</sequence>
<keyword evidence="16" id="KW-0732">Signal</keyword>
<evidence type="ECO:0000256" key="11">
    <source>
        <dbReference type="ARBA" id="ARBA00023004"/>
    </source>
</evidence>
<evidence type="ECO:0000259" key="17">
    <source>
        <dbReference type="PROSITE" id="PS50095"/>
    </source>
</evidence>
<feature type="domain" description="PLAT" evidence="17">
    <location>
        <begin position="209"/>
        <end position="332"/>
    </location>
</feature>
<evidence type="ECO:0000256" key="10">
    <source>
        <dbReference type="ARBA" id="ARBA00023002"/>
    </source>
</evidence>
<comment type="cofactor">
    <cofactor evidence="1">
        <name>Fe cation</name>
        <dbReference type="ChEBI" id="CHEBI:24875"/>
    </cofactor>
</comment>
<dbReference type="PROSITE" id="PS00711">
    <property type="entry name" value="LIPOXYGENASE_1"/>
    <property type="match status" value="1"/>
</dbReference>
<dbReference type="InterPro" id="IPR020834">
    <property type="entry name" value="LipOase_CS"/>
</dbReference>
<evidence type="ECO:0000256" key="14">
    <source>
        <dbReference type="PROSITE-ProRule" id="PRU00152"/>
    </source>
</evidence>
<evidence type="ECO:0000313" key="20">
    <source>
        <dbReference type="Proteomes" id="UP000685013"/>
    </source>
</evidence>
<evidence type="ECO:0000256" key="5">
    <source>
        <dbReference type="ARBA" id="ARBA00022516"/>
    </source>
</evidence>
<evidence type="ECO:0000256" key="16">
    <source>
        <dbReference type="SAM" id="SignalP"/>
    </source>
</evidence>
<keyword evidence="9" id="KW-0223">Dioxygenase</keyword>
<evidence type="ECO:0000256" key="6">
    <source>
        <dbReference type="ARBA" id="ARBA00022723"/>
    </source>
</evidence>
<comment type="caution">
    <text evidence="14">Lacks conserved residue(s) required for the propagation of feature annotation.</text>
</comment>
<keyword evidence="7" id="KW-0925">Oxylipin biosynthesis</keyword>
<feature type="signal peptide" evidence="16">
    <location>
        <begin position="1"/>
        <end position="22"/>
    </location>
</feature>
<dbReference type="PROSITE" id="PS00081">
    <property type="entry name" value="LIPOXYGENASE_2"/>
    <property type="match status" value="1"/>
</dbReference>
<evidence type="ECO:0000256" key="2">
    <source>
        <dbReference type="ARBA" id="ARBA00004496"/>
    </source>
</evidence>
<dbReference type="GO" id="GO:0034440">
    <property type="term" value="P:lipid oxidation"/>
    <property type="evidence" value="ECO:0007669"/>
    <property type="project" value="InterPro"/>
</dbReference>
<dbReference type="Pfam" id="PF00305">
    <property type="entry name" value="Lipoxygenase"/>
    <property type="match status" value="2"/>
</dbReference>
<evidence type="ECO:0000259" key="18">
    <source>
        <dbReference type="PROSITE" id="PS51393"/>
    </source>
</evidence>
<dbReference type="FunFam" id="3.10.450.60:FF:000002">
    <property type="entry name" value="Lipoxygenase"/>
    <property type="match status" value="1"/>
</dbReference>
<dbReference type="GO" id="GO:0016614">
    <property type="term" value="F:oxidoreductase activity, acting on CH-OH group of donors"/>
    <property type="evidence" value="ECO:0007669"/>
    <property type="project" value="InterPro"/>
</dbReference>
<dbReference type="InterPro" id="IPR001024">
    <property type="entry name" value="PLAT/LH2_dom"/>
</dbReference>
<evidence type="ECO:0000256" key="9">
    <source>
        <dbReference type="ARBA" id="ARBA00022964"/>
    </source>
</evidence>
<protein>
    <submittedName>
        <fullName evidence="19">Linoleate 9S-lipoxygenase 4</fullName>
    </submittedName>
</protein>
<feature type="compositionally biased region" description="Basic residues" evidence="15">
    <location>
        <begin position="402"/>
        <end position="411"/>
    </location>
</feature>
<dbReference type="SMART" id="SM00308">
    <property type="entry name" value="LH2"/>
    <property type="match status" value="1"/>
</dbReference>
<name>A0AAV6MBR7_9ROSI</name>
<dbReference type="Proteomes" id="UP000685013">
    <property type="component" value="Chromosome 15"/>
</dbReference>
<gene>
    <name evidence="19" type="primary">LOX1.4</name>
    <name evidence="19" type="ORF">SDJN03_23510</name>
</gene>
<keyword evidence="13" id="KW-0275">Fatty acid biosynthesis</keyword>
<evidence type="ECO:0000256" key="8">
    <source>
        <dbReference type="ARBA" id="ARBA00022832"/>
    </source>
</evidence>
<evidence type="ECO:0000256" key="12">
    <source>
        <dbReference type="ARBA" id="ARBA00023098"/>
    </source>
</evidence>
<keyword evidence="10" id="KW-0560">Oxidoreductase</keyword>